<dbReference type="HOGENOM" id="CLU_000445_20_1_11"/>
<dbReference type="SUPFAM" id="SSF55874">
    <property type="entry name" value="ATPase domain of HSP90 chaperone/DNA topoisomerase II/histidine kinase"/>
    <property type="match status" value="1"/>
</dbReference>
<evidence type="ECO:0000313" key="14">
    <source>
        <dbReference type="EMBL" id="ADB48803.1"/>
    </source>
</evidence>
<evidence type="ECO:0000313" key="15">
    <source>
        <dbReference type="Proteomes" id="UP000008229"/>
    </source>
</evidence>
<dbReference type="GO" id="GO:0016020">
    <property type="term" value="C:membrane"/>
    <property type="evidence" value="ECO:0007669"/>
    <property type="project" value="InterPro"/>
</dbReference>
<evidence type="ECO:0000256" key="3">
    <source>
        <dbReference type="ARBA" id="ARBA00022553"/>
    </source>
</evidence>
<dbReference type="PANTHER" id="PTHR24421:SF10">
    <property type="entry name" value="NITRATE_NITRITE SENSOR PROTEIN NARQ"/>
    <property type="match status" value="1"/>
</dbReference>
<evidence type="ECO:0000259" key="13">
    <source>
        <dbReference type="Pfam" id="PF07730"/>
    </source>
</evidence>
<dbReference type="OrthoDB" id="227596at2"/>
<dbReference type="GO" id="GO:0005524">
    <property type="term" value="F:ATP binding"/>
    <property type="evidence" value="ECO:0007669"/>
    <property type="project" value="UniProtKB-KW"/>
</dbReference>
<dbReference type="Pfam" id="PF07730">
    <property type="entry name" value="HisKA_3"/>
    <property type="match status" value="1"/>
</dbReference>
<evidence type="ECO:0000256" key="11">
    <source>
        <dbReference type="SAM" id="Phobius"/>
    </source>
</evidence>
<keyword evidence="15" id="KW-1185">Reference proteome</keyword>
<accession>D3F732</accession>
<dbReference type="CDD" id="cd16917">
    <property type="entry name" value="HATPase_UhpB-NarQ-NarX-like"/>
    <property type="match status" value="1"/>
</dbReference>
<evidence type="ECO:0000256" key="6">
    <source>
        <dbReference type="ARBA" id="ARBA00022777"/>
    </source>
</evidence>
<evidence type="ECO:0000256" key="10">
    <source>
        <dbReference type="SAM" id="MobiDB-lite"/>
    </source>
</evidence>
<dbReference type="Gene3D" id="1.20.5.1930">
    <property type="match status" value="1"/>
</dbReference>
<evidence type="ECO:0000259" key="12">
    <source>
        <dbReference type="Pfam" id="PF02518"/>
    </source>
</evidence>
<keyword evidence="3" id="KW-0597">Phosphoprotein</keyword>
<protein>
    <recommendedName>
        <fullName evidence="2">histidine kinase</fullName>
        <ecNumber evidence="2">2.7.13.3</ecNumber>
    </recommendedName>
</protein>
<feature type="domain" description="Histidine kinase/HSP90-like ATPase" evidence="12">
    <location>
        <begin position="296"/>
        <end position="412"/>
    </location>
</feature>
<keyword evidence="11" id="KW-0812">Transmembrane</keyword>
<dbReference type="PANTHER" id="PTHR24421">
    <property type="entry name" value="NITRATE/NITRITE SENSOR PROTEIN NARX-RELATED"/>
    <property type="match status" value="1"/>
</dbReference>
<dbReference type="InterPro" id="IPR011712">
    <property type="entry name" value="Sig_transdc_His_kin_sub3_dim/P"/>
</dbReference>
<keyword evidence="6 14" id="KW-0418">Kinase</keyword>
<keyword evidence="5" id="KW-0547">Nucleotide-binding</keyword>
<keyword evidence="9" id="KW-0175">Coiled coil</keyword>
<reference evidence="14 15" key="1">
    <citation type="journal article" date="2010" name="Stand. Genomic Sci.">
        <title>Complete genome sequence of Conexibacter woesei type strain (ID131577).</title>
        <authorList>
            <person name="Pukall R."/>
            <person name="Lapidus A."/>
            <person name="Glavina Del Rio T."/>
            <person name="Copeland A."/>
            <person name="Tice H."/>
            <person name="Cheng J.-F."/>
            <person name="Lucas S."/>
            <person name="Chen F."/>
            <person name="Nolan M."/>
            <person name="Bruce D."/>
            <person name="Goodwin L."/>
            <person name="Pitluck S."/>
            <person name="Mavromatis K."/>
            <person name="Ivanova N."/>
            <person name="Ovchinnikova G."/>
            <person name="Pati A."/>
            <person name="Chen A."/>
            <person name="Palaniappan K."/>
            <person name="Land M."/>
            <person name="Hauser L."/>
            <person name="Chang Y.-J."/>
            <person name="Jeffries C.D."/>
            <person name="Chain P."/>
            <person name="Meincke L."/>
            <person name="Sims D."/>
            <person name="Brettin T."/>
            <person name="Detter J.C."/>
            <person name="Rohde M."/>
            <person name="Goeker M."/>
            <person name="Bristow J."/>
            <person name="Eisen J.A."/>
            <person name="Markowitz V."/>
            <person name="Kyrpides N.C."/>
            <person name="Klenk H.-P."/>
            <person name="Hugenholtz P."/>
        </authorList>
    </citation>
    <scope>NUCLEOTIDE SEQUENCE [LARGE SCALE GENOMIC DNA]</scope>
    <source>
        <strain evidence="15">DSM 14684 / CIP 108061 / JCM 11494 / NBRC 100937 / ID131577</strain>
    </source>
</reference>
<evidence type="ECO:0000256" key="2">
    <source>
        <dbReference type="ARBA" id="ARBA00012438"/>
    </source>
</evidence>
<evidence type="ECO:0000256" key="5">
    <source>
        <dbReference type="ARBA" id="ARBA00022741"/>
    </source>
</evidence>
<dbReference type="Gene3D" id="3.30.565.10">
    <property type="entry name" value="Histidine kinase-like ATPase, C-terminal domain"/>
    <property type="match status" value="1"/>
</dbReference>
<proteinExistence type="predicted"/>
<dbReference type="GO" id="GO:0000155">
    <property type="term" value="F:phosphorelay sensor kinase activity"/>
    <property type="evidence" value="ECO:0007669"/>
    <property type="project" value="InterPro"/>
</dbReference>
<keyword evidence="11" id="KW-0472">Membrane</keyword>
<sequence length="413" mass="42733">MTVESQGRWLFPQVERPPWSATAGDVALVLVALFVSVGNSSEQAATGILNGQAASVTVAALASVALLWRRRFPLPVALAGLAGWCLDGVVLPFLVASYTLAAARGGDRVVWALALVGLARGCGPSVADGALHFDVSEMTVAGLTATFVGLYVNARRRLIEQLRERTRTLEREHDLVASRARADERTAIAREMHDVIAHRVSLMVLHAGALELALGRDHGQAEAAAHTIRTTGRQALRELGEIVGVLRADDGAAPAVPLAPQPTLDDLDVLLSDWRATGAALELAVEGERRPLSAGVERTAYRLVQEGLTNARRHAPGTTVAVRLAYGDGALAVSVRNGGRPVAPDGDGGRAEGGAASADGVHSTPPLASSGGAGGGGGHGLLGLRERVALAGGELHAEPTLDGGFHLSARLPA</sequence>
<dbReference type="InterPro" id="IPR036890">
    <property type="entry name" value="HATPase_C_sf"/>
</dbReference>
<feature type="transmembrane region" description="Helical" evidence="11">
    <location>
        <begin position="74"/>
        <end position="97"/>
    </location>
</feature>
<dbReference type="STRING" id="469383.Cwoe_0367"/>
<dbReference type="Pfam" id="PF02518">
    <property type="entry name" value="HATPase_c"/>
    <property type="match status" value="1"/>
</dbReference>
<dbReference type="EC" id="2.7.13.3" evidence="2"/>
<dbReference type="eggNOG" id="COG4585">
    <property type="taxonomic scope" value="Bacteria"/>
</dbReference>
<dbReference type="GO" id="GO:0046983">
    <property type="term" value="F:protein dimerization activity"/>
    <property type="evidence" value="ECO:0007669"/>
    <property type="project" value="InterPro"/>
</dbReference>
<feature type="region of interest" description="Disordered" evidence="10">
    <location>
        <begin position="337"/>
        <end position="379"/>
    </location>
</feature>
<dbReference type="KEGG" id="cwo:Cwoe_0367"/>
<gene>
    <name evidence="14" type="ordered locus">Cwoe_0367</name>
</gene>
<comment type="catalytic activity">
    <reaction evidence="1">
        <text>ATP + protein L-histidine = ADP + protein N-phospho-L-histidine.</text>
        <dbReference type="EC" id="2.7.13.3"/>
    </reaction>
</comment>
<dbReference type="Proteomes" id="UP000008229">
    <property type="component" value="Chromosome"/>
</dbReference>
<keyword evidence="11" id="KW-1133">Transmembrane helix</keyword>
<evidence type="ECO:0000256" key="9">
    <source>
        <dbReference type="SAM" id="Coils"/>
    </source>
</evidence>
<dbReference type="InterPro" id="IPR050482">
    <property type="entry name" value="Sensor_HK_TwoCompSys"/>
</dbReference>
<organism evidence="14 15">
    <name type="scientific">Conexibacter woesei (strain DSM 14684 / CCUG 47730 / CIP 108061 / JCM 11494 / NBRC 100937 / ID131577)</name>
    <dbReference type="NCBI Taxonomy" id="469383"/>
    <lineage>
        <taxon>Bacteria</taxon>
        <taxon>Bacillati</taxon>
        <taxon>Actinomycetota</taxon>
        <taxon>Thermoleophilia</taxon>
        <taxon>Solirubrobacterales</taxon>
        <taxon>Conexibacteraceae</taxon>
        <taxon>Conexibacter</taxon>
    </lineage>
</organism>
<reference evidence="15" key="2">
    <citation type="submission" date="2010-01" db="EMBL/GenBank/DDBJ databases">
        <title>The complete genome of Conexibacter woesei DSM 14684.</title>
        <authorList>
            <consortium name="US DOE Joint Genome Institute (JGI-PGF)"/>
            <person name="Lucas S."/>
            <person name="Copeland A."/>
            <person name="Lapidus A."/>
            <person name="Glavina del Rio T."/>
            <person name="Dalin E."/>
            <person name="Tice H."/>
            <person name="Bruce D."/>
            <person name="Goodwin L."/>
            <person name="Pitluck S."/>
            <person name="Kyrpides N."/>
            <person name="Mavromatis K."/>
            <person name="Ivanova N."/>
            <person name="Mikhailova N."/>
            <person name="Chertkov O."/>
            <person name="Brettin T."/>
            <person name="Detter J.C."/>
            <person name="Han C."/>
            <person name="Larimer F."/>
            <person name="Land M."/>
            <person name="Hauser L."/>
            <person name="Markowitz V."/>
            <person name="Cheng J.-F."/>
            <person name="Hugenholtz P."/>
            <person name="Woyke T."/>
            <person name="Wu D."/>
            <person name="Pukall R."/>
            <person name="Steenblock K."/>
            <person name="Schneider S."/>
            <person name="Klenk H.-P."/>
            <person name="Eisen J.A."/>
        </authorList>
    </citation>
    <scope>NUCLEOTIDE SEQUENCE [LARGE SCALE GENOMIC DNA]</scope>
    <source>
        <strain evidence="15">DSM 14684 / CIP 108061 / JCM 11494 / NBRC 100937 / ID131577</strain>
    </source>
</reference>
<keyword evidence="8" id="KW-0902">Two-component regulatory system</keyword>
<evidence type="ECO:0000256" key="1">
    <source>
        <dbReference type="ARBA" id="ARBA00000085"/>
    </source>
</evidence>
<feature type="domain" description="Signal transduction histidine kinase subgroup 3 dimerisation and phosphoacceptor" evidence="13">
    <location>
        <begin position="184"/>
        <end position="249"/>
    </location>
</feature>
<evidence type="ECO:0000256" key="4">
    <source>
        <dbReference type="ARBA" id="ARBA00022679"/>
    </source>
</evidence>
<feature type="coiled-coil region" evidence="9">
    <location>
        <begin position="152"/>
        <end position="179"/>
    </location>
</feature>
<dbReference type="EMBL" id="CP001854">
    <property type="protein sequence ID" value="ADB48803.1"/>
    <property type="molecule type" value="Genomic_DNA"/>
</dbReference>
<dbReference type="RefSeq" id="WP_012931856.1">
    <property type="nucleotide sequence ID" value="NC_013739.1"/>
</dbReference>
<keyword evidence="4" id="KW-0808">Transferase</keyword>
<feature type="transmembrane region" description="Helical" evidence="11">
    <location>
        <begin position="19"/>
        <end position="37"/>
    </location>
</feature>
<name>D3F732_CONWI</name>
<keyword evidence="7" id="KW-0067">ATP-binding</keyword>
<dbReference type="InterPro" id="IPR003594">
    <property type="entry name" value="HATPase_dom"/>
</dbReference>
<feature type="transmembrane region" description="Helical" evidence="11">
    <location>
        <begin position="49"/>
        <end position="68"/>
    </location>
</feature>
<evidence type="ECO:0000256" key="7">
    <source>
        <dbReference type="ARBA" id="ARBA00022840"/>
    </source>
</evidence>
<evidence type="ECO:0000256" key="8">
    <source>
        <dbReference type="ARBA" id="ARBA00023012"/>
    </source>
</evidence>
<dbReference type="AlphaFoldDB" id="D3F732"/>